<dbReference type="SUPFAM" id="SSF53187">
    <property type="entry name" value="Zn-dependent exopeptidases"/>
    <property type="match status" value="1"/>
</dbReference>
<feature type="active site" evidence="8">
    <location>
        <position position="289"/>
    </location>
</feature>
<name>A0ABN6N8A9_9BACT</name>
<evidence type="ECO:0000259" key="9">
    <source>
        <dbReference type="PROSITE" id="PS00631"/>
    </source>
</evidence>
<feature type="binding site" evidence="8">
    <location>
        <position position="300"/>
    </location>
    <ligand>
        <name>Mn(2+)</name>
        <dbReference type="ChEBI" id="CHEBI:29035"/>
        <label>2</label>
    </ligand>
</feature>
<dbReference type="InterPro" id="IPR000819">
    <property type="entry name" value="Peptidase_M17_C"/>
</dbReference>
<dbReference type="CDD" id="cd00433">
    <property type="entry name" value="Peptidase_M17"/>
    <property type="match status" value="1"/>
</dbReference>
<evidence type="ECO:0000256" key="7">
    <source>
        <dbReference type="ARBA" id="ARBA00023211"/>
    </source>
</evidence>
<feature type="domain" description="Cytosol aminopeptidase" evidence="9">
    <location>
        <begin position="357"/>
        <end position="364"/>
    </location>
</feature>
<keyword evidence="8" id="KW-0963">Cytoplasm</keyword>
<protein>
    <recommendedName>
        <fullName evidence="8">Probable cytosol aminopeptidase</fullName>
        <ecNumber evidence="8">3.4.11.1</ecNumber>
    </recommendedName>
    <alternativeName>
        <fullName evidence="8">Leucine aminopeptidase</fullName>
        <shortName evidence="8">LAP</shortName>
        <ecNumber evidence="8">3.4.11.10</ecNumber>
    </alternativeName>
    <alternativeName>
        <fullName evidence="8">Leucyl aminopeptidase</fullName>
    </alternativeName>
</protein>
<dbReference type="InterPro" id="IPR008283">
    <property type="entry name" value="Peptidase_M17_N"/>
</dbReference>
<feature type="binding site" evidence="8">
    <location>
        <position position="359"/>
    </location>
    <ligand>
        <name>Mn(2+)</name>
        <dbReference type="ChEBI" id="CHEBI:29035"/>
        <label>1</label>
    </ligand>
</feature>
<evidence type="ECO:0000256" key="6">
    <source>
        <dbReference type="ARBA" id="ARBA00022801"/>
    </source>
</evidence>
<feature type="binding site" evidence="8">
    <location>
        <position position="277"/>
    </location>
    <ligand>
        <name>Mn(2+)</name>
        <dbReference type="ChEBI" id="CHEBI:29035"/>
        <label>2</label>
    </ligand>
</feature>
<comment type="catalytic activity">
    <reaction evidence="1 8">
        <text>Release of an N-terminal amino acid, Xaa-|-Yaa-, in which Xaa is preferably Leu, but may be other amino acids including Pro although not Arg or Lys, and Yaa may be Pro. Amino acid amides and methyl esters are also readily hydrolyzed, but rates on arylamides are exceedingly low.</text>
        <dbReference type="EC" id="3.4.11.1"/>
    </reaction>
</comment>
<evidence type="ECO:0000256" key="3">
    <source>
        <dbReference type="ARBA" id="ARBA00009528"/>
    </source>
</evidence>
<proteinExistence type="inferred from homology"/>
<dbReference type="PANTHER" id="PTHR11963">
    <property type="entry name" value="LEUCINE AMINOPEPTIDASE-RELATED"/>
    <property type="match status" value="1"/>
</dbReference>
<dbReference type="EMBL" id="AP025592">
    <property type="protein sequence ID" value="BDG09429.1"/>
    <property type="molecule type" value="Genomic_DNA"/>
</dbReference>
<dbReference type="Pfam" id="PF02789">
    <property type="entry name" value="Peptidase_M17_N"/>
    <property type="match status" value="1"/>
</dbReference>
<feature type="binding site" evidence="8">
    <location>
        <position position="361"/>
    </location>
    <ligand>
        <name>Mn(2+)</name>
        <dbReference type="ChEBI" id="CHEBI:29035"/>
        <label>1</label>
    </ligand>
</feature>
<keyword evidence="6 8" id="KW-0378">Hydrolase</keyword>
<evidence type="ECO:0000313" key="11">
    <source>
        <dbReference type="Proteomes" id="UP001162734"/>
    </source>
</evidence>
<dbReference type="InterPro" id="IPR043472">
    <property type="entry name" value="Macro_dom-like"/>
</dbReference>
<evidence type="ECO:0000256" key="1">
    <source>
        <dbReference type="ARBA" id="ARBA00000135"/>
    </source>
</evidence>
<dbReference type="RefSeq" id="WP_248341592.1">
    <property type="nucleotide sequence ID" value="NZ_AP025592.1"/>
</dbReference>
<accession>A0ABN6N8A9</accession>
<reference evidence="11" key="1">
    <citation type="journal article" date="2022" name="Int. J. Syst. Evol. Microbiol.">
        <title>Anaeromyxobacter oryzae sp. nov., Anaeromyxobacter diazotrophicus sp. nov. and Anaeromyxobacter paludicola sp. nov., isolated from paddy soils.</title>
        <authorList>
            <person name="Itoh H."/>
            <person name="Xu Z."/>
            <person name="Mise K."/>
            <person name="Masuda Y."/>
            <person name="Ushijima N."/>
            <person name="Hayakawa C."/>
            <person name="Shiratori Y."/>
            <person name="Senoo K."/>
        </authorList>
    </citation>
    <scope>NUCLEOTIDE SEQUENCE [LARGE SCALE GENOMIC DNA]</scope>
    <source>
        <strain evidence="11">Red630</strain>
    </source>
</reference>
<comment type="similarity">
    <text evidence="3 8">Belongs to the peptidase M17 family.</text>
</comment>
<dbReference type="EC" id="3.4.11.1" evidence="8"/>
<dbReference type="Proteomes" id="UP001162734">
    <property type="component" value="Chromosome"/>
</dbReference>
<dbReference type="PANTHER" id="PTHR11963:SF23">
    <property type="entry name" value="CYTOSOL AMINOPEPTIDASE"/>
    <property type="match status" value="1"/>
</dbReference>
<evidence type="ECO:0000256" key="8">
    <source>
        <dbReference type="HAMAP-Rule" id="MF_00181"/>
    </source>
</evidence>
<dbReference type="HAMAP" id="MF_00181">
    <property type="entry name" value="Cytosol_peptidase_M17"/>
    <property type="match status" value="1"/>
</dbReference>
<dbReference type="SUPFAM" id="SSF52949">
    <property type="entry name" value="Macro domain-like"/>
    <property type="match status" value="1"/>
</dbReference>
<gene>
    <name evidence="8 10" type="primary">pepA</name>
    <name evidence="10" type="ORF">AMPC_25420</name>
</gene>
<evidence type="ECO:0000256" key="4">
    <source>
        <dbReference type="ARBA" id="ARBA00022438"/>
    </source>
</evidence>
<dbReference type="GO" id="GO:0004177">
    <property type="term" value="F:aminopeptidase activity"/>
    <property type="evidence" value="ECO:0007669"/>
    <property type="project" value="UniProtKB-KW"/>
</dbReference>
<dbReference type="Gene3D" id="3.40.630.10">
    <property type="entry name" value="Zn peptidases"/>
    <property type="match status" value="1"/>
</dbReference>
<feature type="binding site" evidence="8">
    <location>
        <position position="282"/>
    </location>
    <ligand>
        <name>Mn(2+)</name>
        <dbReference type="ChEBI" id="CHEBI:29035"/>
        <label>1</label>
    </ligand>
</feature>
<keyword evidence="5 8" id="KW-0645">Protease</keyword>
<feature type="active site" evidence="8">
    <location>
        <position position="363"/>
    </location>
</feature>
<dbReference type="Pfam" id="PF00883">
    <property type="entry name" value="Peptidase_M17"/>
    <property type="match status" value="1"/>
</dbReference>
<dbReference type="NCBIfam" id="NF002073">
    <property type="entry name" value="PRK00913.1-2"/>
    <property type="match status" value="1"/>
</dbReference>
<feature type="binding site" evidence="8">
    <location>
        <position position="282"/>
    </location>
    <ligand>
        <name>Mn(2+)</name>
        <dbReference type="ChEBI" id="CHEBI:29035"/>
        <label>2</label>
    </ligand>
</feature>
<evidence type="ECO:0000313" key="10">
    <source>
        <dbReference type="EMBL" id="BDG09429.1"/>
    </source>
</evidence>
<comment type="catalytic activity">
    <reaction evidence="2 8">
        <text>Release of an N-terminal amino acid, preferentially leucine, but not glutamic or aspartic acids.</text>
        <dbReference type="EC" id="3.4.11.10"/>
    </reaction>
</comment>
<evidence type="ECO:0000256" key="2">
    <source>
        <dbReference type="ARBA" id="ARBA00000967"/>
    </source>
</evidence>
<keyword evidence="11" id="KW-1185">Reference proteome</keyword>
<dbReference type="PRINTS" id="PR00481">
    <property type="entry name" value="LAMNOPPTDASE"/>
</dbReference>
<comment type="cofactor">
    <cofactor evidence="8">
        <name>Mn(2+)</name>
        <dbReference type="ChEBI" id="CHEBI:29035"/>
    </cofactor>
    <text evidence="8">Binds 2 manganese ions per subunit.</text>
</comment>
<feature type="binding site" evidence="8">
    <location>
        <position position="361"/>
    </location>
    <ligand>
        <name>Mn(2+)</name>
        <dbReference type="ChEBI" id="CHEBI:29035"/>
        <label>2</label>
    </ligand>
</feature>
<comment type="subcellular location">
    <subcellularLocation>
        <location evidence="8">Cytoplasm</location>
    </subcellularLocation>
</comment>
<sequence>MMKIELTGAAALELESSLLAVPVFEEELADGLKGPLVAIDRKLGGHVAAAAREEGFVGRADQSLFLHTLGKMRSARILFIGMGRRPTPEQLLRQGFEPVRMAAGQAVRLARKTASARFAFAAASIPGDAALVARAVVEGTLLGAYQFDRYRTRKEKKPEAPAHLLLALAPGKDRAPDVKDLVSLAMETAAAVVWARDLVNEPPLACTPALLADAARALAKEAGLTVEVKGPKEIAALEMGMFQGVARGSVEEPRLIRLSYVPKGAAGKKKPIVLVGKAITFDSGGLSLKPTESMVTMKSDMAGSAAVFAAMKVVAALAPAQPVHALVGACENMPGGRAYKPSDILTSYAGKTVEITNTDAEGRLVLGDVLAWGADTFHPAAMIDVATLTGACMVALGHTTTGAFGPDGPVIEGVLAAGRNAGEDVWRLPLTESVKENLKSDVADLKNAGERWGGAISAAWFLKEFAGDTPWAHLDIAGPSFSSKEAGYIAKGGTGAAVRTLVEFVRAFRG</sequence>
<keyword evidence="4 8" id="KW-0031">Aminopeptidase</keyword>
<dbReference type="Gene3D" id="3.40.220.10">
    <property type="entry name" value="Leucine Aminopeptidase, subunit E, domain 1"/>
    <property type="match status" value="1"/>
</dbReference>
<keyword evidence="7 8" id="KW-0464">Manganese</keyword>
<dbReference type="InterPro" id="IPR011356">
    <property type="entry name" value="Leucine_aapep/pepB"/>
</dbReference>
<keyword evidence="8" id="KW-0479">Metal-binding</keyword>
<dbReference type="EC" id="3.4.11.10" evidence="8"/>
<evidence type="ECO:0000256" key="5">
    <source>
        <dbReference type="ARBA" id="ARBA00022670"/>
    </source>
</evidence>
<organism evidence="10 11">
    <name type="scientific">Anaeromyxobacter paludicola</name>
    <dbReference type="NCBI Taxonomy" id="2918171"/>
    <lineage>
        <taxon>Bacteria</taxon>
        <taxon>Pseudomonadati</taxon>
        <taxon>Myxococcota</taxon>
        <taxon>Myxococcia</taxon>
        <taxon>Myxococcales</taxon>
        <taxon>Cystobacterineae</taxon>
        <taxon>Anaeromyxobacteraceae</taxon>
        <taxon>Anaeromyxobacter</taxon>
    </lineage>
</organism>
<dbReference type="InterPro" id="IPR023042">
    <property type="entry name" value="Peptidase_M17_leu_NH2_pept"/>
</dbReference>
<comment type="function">
    <text evidence="8">Presumably involved in the processing and regular turnover of intracellular proteins. Catalyzes the removal of unsubstituted N-terminal amino acids from various peptides.</text>
</comment>
<dbReference type="PROSITE" id="PS00631">
    <property type="entry name" value="CYTOSOL_AP"/>
    <property type="match status" value="1"/>
</dbReference>
<dbReference type="NCBIfam" id="NF002074">
    <property type="entry name" value="PRK00913.1-4"/>
    <property type="match status" value="1"/>
</dbReference>